<feature type="transmembrane region" description="Helical" evidence="1">
    <location>
        <begin position="7"/>
        <end position="27"/>
    </location>
</feature>
<keyword evidence="1" id="KW-0812">Transmembrane</keyword>
<dbReference type="RefSeq" id="WP_133441307.1">
    <property type="nucleotide sequence ID" value="NZ_CP034726.1"/>
</dbReference>
<evidence type="ECO:0000256" key="1">
    <source>
        <dbReference type="SAM" id="Phobius"/>
    </source>
</evidence>
<proteinExistence type="predicted"/>
<accession>A0A4P6ZK26</accession>
<feature type="transmembrane region" description="Helical" evidence="1">
    <location>
        <begin position="122"/>
        <end position="141"/>
    </location>
</feature>
<dbReference type="Proteomes" id="UP000294321">
    <property type="component" value="Chromosome"/>
</dbReference>
<dbReference type="InterPro" id="IPR012507">
    <property type="entry name" value="YibE_F"/>
</dbReference>
<dbReference type="KEGG" id="lji:ELX58_00920"/>
<keyword evidence="1" id="KW-1133">Transmembrane helix</keyword>
<dbReference type="EMBL" id="CP034726">
    <property type="protein sequence ID" value="QBP17762.1"/>
    <property type="molecule type" value="Genomic_DNA"/>
</dbReference>
<gene>
    <name evidence="2" type="ORF">ELX58_00920</name>
</gene>
<feature type="transmembrane region" description="Helical" evidence="1">
    <location>
        <begin position="198"/>
        <end position="220"/>
    </location>
</feature>
<reference evidence="3" key="1">
    <citation type="submission" date="2018-12" db="EMBL/GenBank/DDBJ databases">
        <title>A new species of lactobacillus.</title>
        <authorList>
            <person name="Jian Y."/>
            <person name="Xin L."/>
            <person name="Hong Z.J."/>
            <person name="Ming L.Z."/>
            <person name="Hong X.Z."/>
        </authorList>
    </citation>
    <scope>NUCLEOTIDE SEQUENCE [LARGE SCALE GENOMIC DNA]</scope>
    <source>
        <strain evidence="3">HSLZ-75</strain>
    </source>
</reference>
<feature type="transmembrane region" description="Helical" evidence="1">
    <location>
        <begin position="147"/>
        <end position="165"/>
    </location>
</feature>
<dbReference type="PANTHER" id="PTHR41771">
    <property type="entry name" value="MEMBRANE PROTEIN-RELATED"/>
    <property type="match status" value="1"/>
</dbReference>
<dbReference type="Pfam" id="PF07907">
    <property type="entry name" value="YibE_F"/>
    <property type="match status" value="1"/>
</dbReference>
<organism evidence="2 3">
    <name type="scientific">Acetilactobacillus jinshanensis</name>
    <dbReference type="NCBI Taxonomy" id="1720083"/>
    <lineage>
        <taxon>Bacteria</taxon>
        <taxon>Bacillati</taxon>
        <taxon>Bacillota</taxon>
        <taxon>Bacilli</taxon>
        <taxon>Lactobacillales</taxon>
        <taxon>Lactobacillaceae</taxon>
        <taxon>Acetilactobacillus</taxon>
    </lineage>
</organism>
<name>A0A4P6ZK26_9LACO</name>
<sequence length="370" mass="40914">MLWIKKIPWKMILGMLIIGIIFIFGMMHDEALYQQPIFKVNHVRELSSDKATDEFHNQDRQTNQKLSGVIMNGKHKGHHLSISNTYSESNAMDREYHVGEEAFLVIHKDIGRSTIRTYKRDVPVAALTYLAICLLLIFLRISGLTALLSIVVNIILFMLAVVINGKTEGTKVLLLFGALAVVFSVVTLLLILGFSRQMLITLASTVFGTLAALLISLLVFHLTHEHGIHYESMQYVTQLPQPLFLAESLIGSLGAVMDESTDITSSLFALVREQPKISRNLIFLAGRNIGKSIMGPLINVLFFIFMGSALPLTLLFLKNGNSWGYSFTMNMSLGVVQSLISAIGIVLAVLLSSFFASIWIKGNQKAGATA</sequence>
<feature type="transmembrane region" description="Helical" evidence="1">
    <location>
        <begin position="172"/>
        <end position="192"/>
    </location>
</feature>
<keyword evidence="1" id="KW-0472">Membrane</keyword>
<dbReference type="OrthoDB" id="5753718at2"/>
<keyword evidence="3" id="KW-1185">Reference proteome</keyword>
<evidence type="ECO:0000313" key="3">
    <source>
        <dbReference type="Proteomes" id="UP000294321"/>
    </source>
</evidence>
<protein>
    <submittedName>
        <fullName evidence="2">YibE/F family protein</fullName>
    </submittedName>
</protein>
<feature type="transmembrane region" description="Helical" evidence="1">
    <location>
        <begin position="337"/>
        <end position="360"/>
    </location>
</feature>
<dbReference type="PANTHER" id="PTHR41771:SF1">
    <property type="entry name" value="MEMBRANE PROTEIN"/>
    <property type="match status" value="1"/>
</dbReference>
<dbReference type="AlphaFoldDB" id="A0A4P6ZK26"/>
<evidence type="ECO:0000313" key="2">
    <source>
        <dbReference type="EMBL" id="QBP17762.1"/>
    </source>
</evidence>
<feature type="transmembrane region" description="Helical" evidence="1">
    <location>
        <begin position="297"/>
        <end position="317"/>
    </location>
</feature>